<reference evidence="9" key="2">
    <citation type="submission" date="2021-04" db="EMBL/GenBank/DDBJ databases">
        <authorList>
            <person name="Gilroy R."/>
        </authorList>
    </citation>
    <scope>NUCLEOTIDE SEQUENCE</scope>
    <source>
        <strain evidence="9">CHK178-16964</strain>
    </source>
</reference>
<feature type="transmembrane region" description="Helical" evidence="7">
    <location>
        <begin position="70"/>
        <end position="87"/>
    </location>
</feature>
<dbReference type="Proteomes" id="UP000823900">
    <property type="component" value="Unassembled WGS sequence"/>
</dbReference>
<feature type="transmembrane region" description="Helical" evidence="7">
    <location>
        <begin position="179"/>
        <end position="199"/>
    </location>
</feature>
<evidence type="ECO:0000256" key="2">
    <source>
        <dbReference type="ARBA" id="ARBA00007362"/>
    </source>
</evidence>
<dbReference type="InterPro" id="IPR037185">
    <property type="entry name" value="EmrE-like"/>
</dbReference>
<dbReference type="Pfam" id="PF00892">
    <property type="entry name" value="EamA"/>
    <property type="match status" value="2"/>
</dbReference>
<comment type="caution">
    <text evidence="9">The sequence shown here is derived from an EMBL/GenBank/DDBJ whole genome shotgun (WGS) entry which is preliminary data.</text>
</comment>
<feature type="domain" description="EamA" evidence="8">
    <location>
        <begin position="150"/>
        <end position="282"/>
    </location>
</feature>
<dbReference type="InterPro" id="IPR000620">
    <property type="entry name" value="EamA_dom"/>
</dbReference>
<dbReference type="GO" id="GO:0005886">
    <property type="term" value="C:plasma membrane"/>
    <property type="evidence" value="ECO:0007669"/>
    <property type="project" value="UniProtKB-SubCell"/>
</dbReference>
<keyword evidence="4 7" id="KW-0812">Transmembrane</keyword>
<feature type="transmembrane region" description="Helical" evidence="7">
    <location>
        <begin position="126"/>
        <end position="142"/>
    </location>
</feature>
<evidence type="ECO:0000313" key="10">
    <source>
        <dbReference type="Proteomes" id="UP000823900"/>
    </source>
</evidence>
<name>A0A9D2HEK6_9FIRM</name>
<sequence length="289" mass="30912">MLFLTALIWGLSFVAQSVGIEYVGTFTFNGSRFIIGGAVLIPCMFLLRFADKKTAGTGEDRGDRKRTVEGIKGGIWCGIALCVASAIQQKGIAYTTVGKAGFITALYIVIVPLFRLFAGKKPAGKIWVSVAAAVAGLYLLSVKEGFSVGFGEFLIFLCSLAFAVHILVVDHFSPKADGVFLSCIQFFTAGAISWVLAFAFETPRIQDVAAAWLPVLYAGVMSCGVAYTFQVIAQKNTDPTVASLLLSLESVFSALFGWLILRQVLAPKELLGCALVFGGVILAQLPEKK</sequence>
<evidence type="ECO:0000256" key="4">
    <source>
        <dbReference type="ARBA" id="ARBA00022692"/>
    </source>
</evidence>
<accession>A0A9D2HEK6</accession>
<dbReference type="PANTHER" id="PTHR42920:SF5">
    <property type="entry name" value="EAMA DOMAIN-CONTAINING PROTEIN"/>
    <property type="match status" value="1"/>
</dbReference>
<feature type="transmembrane region" description="Helical" evidence="7">
    <location>
        <begin position="241"/>
        <end position="261"/>
    </location>
</feature>
<gene>
    <name evidence="9" type="ORF">IAA07_00260</name>
</gene>
<dbReference type="AlphaFoldDB" id="A0A9D2HEK6"/>
<feature type="transmembrane region" description="Helical" evidence="7">
    <location>
        <begin position="148"/>
        <end position="167"/>
    </location>
</feature>
<protein>
    <submittedName>
        <fullName evidence="9">DMT family transporter</fullName>
    </submittedName>
</protein>
<keyword evidence="3" id="KW-1003">Cell membrane</keyword>
<dbReference type="SUPFAM" id="SSF103481">
    <property type="entry name" value="Multidrug resistance efflux transporter EmrE"/>
    <property type="match status" value="2"/>
</dbReference>
<evidence type="ECO:0000256" key="3">
    <source>
        <dbReference type="ARBA" id="ARBA00022475"/>
    </source>
</evidence>
<organism evidence="9 10">
    <name type="scientific">Candidatus Lachnoclostridium stercoravium</name>
    <dbReference type="NCBI Taxonomy" id="2838633"/>
    <lineage>
        <taxon>Bacteria</taxon>
        <taxon>Bacillati</taxon>
        <taxon>Bacillota</taxon>
        <taxon>Clostridia</taxon>
        <taxon>Lachnospirales</taxon>
        <taxon>Lachnospiraceae</taxon>
    </lineage>
</organism>
<feature type="transmembrane region" description="Helical" evidence="7">
    <location>
        <begin position="93"/>
        <end position="114"/>
    </location>
</feature>
<keyword evidence="5 7" id="KW-1133">Transmembrane helix</keyword>
<dbReference type="PANTHER" id="PTHR42920">
    <property type="entry name" value="OS03G0707200 PROTEIN-RELATED"/>
    <property type="match status" value="1"/>
</dbReference>
<feature type="transmembrane region" description="Helical" evidence="7">
    <location>
        <begin position="33"/>
        <end position="50"/>
    </location>
</feature>
<comment type="subcellular location">
    <subcellularLocation>
        <location evidence="1">Cell membrane</location>
        <topology evidence="1">Multi-pass membrane protein</topology>
    </subcellularLocation>
</comment>
<evidence type="ECO:0000259" key="8">
    <source>
        <dbReference type="Pfam" id="PF00892"/>
    </source>
</evidence>
<reference evidence="9" key="1">
    <citation type="journal article" date="2021" name="PeerJ">
        <title>Extensive microbial diversity within the chicken gut microbiome revealed by metagenomics and culture.</title>
        <authorList>
            <person name="Gilroy R."/>
            <person name="Ravi A."/>
            <person name="Getino M."/>
            <person name="Pursley I."/>
            <person name="Horton D.L."/>
            <person name="Alikhan N.F."/>
            <person name="Baker D."/>
            <person name="Gharbi K."/>
            <person name="Hall N."/>
            <person name="Watson M."/>
            <person name="Adriaenssens E.M."/>
            <person name="Foster-Nyarko E."/>
            <person name="Jarju S."/>
            <person name="Secka A."/>
            <person name="Antonio M."/>
            <person name="Oren A."/>
            <person name="Chaudhuri R.R."/>
            <person name="La Ragione R."/>
            <person name="Hildebrand F."/>
            <person name="Pallen M.J."/>
        </authorList>
    </citation>
    <scope>NUCLEOTIDE SEQUENCE</scope>
    <source>
        <strain evidence="9">CHK178-16964</strain>
    </source>
</reference>
<keyword evidence="6 7" id="KW-0472">Membrane</keyword>
<feature type="transmembrane region" description="Helical" evidence="7">
    <location>
        <begin position="211"/>
        <end position="229"/>
    </location>
</feature>
<comment type="similarity">
    <text evidence="2">Belongs to the EamA transporter family.</text>
</comment>
<feature type="non-terminal residue" evidence="9">
    <location>
        <position position="1"/>
    </location>
</feature>
<evidence type="ECO:0000256" key="6">
    <source>
        <dbReference type="ARBA" id="ARBA00023136"/>
    </source>
</evidence>
<dbReference type="EMBL" id="DWZA01000003">
    <property type="protein sequence ID" value="HJA69996.1"/>
    <property type="molecule type" value="Genomic_DNA"/>
</dbReference>
<dbReference type="InterPro" id="IPR051258">
    <property type="entry name" value="Diverse_Substrate_Transporter"/>
</dbReference>
<feature type="domain" description="EamA" evidence="8">
    <location>
        <begin position="1"/>
        <end position="141"/>
    </location>
</feature>
<proteinExistence type="inferred from homology"/>
<dbReference type="Gene3D" id="1.10.3730.20">
    <property type="match status" value="1"/>
</dbReference>
<evidence type="ECO:0000313" key="9">
    <source>
        <dbReference type="EMBL" id="HJA69996.1"/>
    </source>
</evidence>
<evidence type="ECO:0000256" key="7">
    <source>
        <dbReference type="SAM" id="Phobius"/>
    </source>
</evidence>
<evidence type="ECO:0000256" key="5">
    <source>
        <dbReference type="ARBA" id="ARBA00022989"/>
    </source>
</evidence>
<evidence type="ECO:0000256" key="1">
    <source>
        <dbReference type="ARBA" id="ARBA00004651"/>
    </source>
</evidence>